<sequence length="36" mass="4031">MAEKTVNSSENGVAMNKYDANLMKPQLKNWIFGNGE</sequence>
<protein>
    <submittedName>
        <fullName evidence="1">Uncharacterized protein</fullName>
    </submittedName>
</protein>
<keyword evidence="2" id="KW-1185">Reference proteome</keyword>
<organism evidence="1 2">
    <name type="scientific">Waddlia chondrophila (strain ATCC VR-1470 / WSU 86-1044)</name>
    <dbReference type="NCBI Taxonomy" id="716544"/>
    <lineage>
        <taxon>Bacteria</taxon>
        <taxon>Pseudomonadati</taxon>
        <taxon>Chlamydiota</taxon>
        <taxon>Chlamydiia</taxon>
        <taxon>Parachlamydiales</taxon>
        <taxon>Waddliaceae</taxon>
        <taxon>Waddlia</taxon>
    </lineage>
</organism>
<dbReference type="Proteomes" id="UP000001505">
    <property type="component" value="Plasmid pWc"/>
</dbReference>
<reference evidence="1 2" key="1">
    <citation type="journal article" date="2010" name="PLoS ONE">
        <title>The Waddlia genome: a window into chlamydial biology.</title>
        <authorList>
            <person name="Bertelli C."/>
            <person name="Collyn F."/>
            <person name="Croxatto A."/>
            <person name="Ruckert C."/>
            <person name="Polkinghorne A."/>
            <person name="Kebbi-Beghdadi C."/>
            <person name="Goesmann A."/>
            <person name="Vaughan L."/>
            <person name="Greub G."/>
        </authorList>
    </citation>
    <scope>NUCLEOTIDE SEQUENCE [LARGE SCALE GENOMIC DNA]</scope>
    <source>
        <strain evidence="2">ATCC VR-1470 / WSU 86-1044</strain>
        <plasmid evidence="2">Plasmid pWc</plasmid>
    </source>
</reference>
<dbReference type="HOGENOM" id="CLU_3359194_0_0_0"/>
<dbReference type="AlphaFoldDB" id="D6YX17"/>
<evidence type="ECO:0000313" key="1">
    <source>
        <dbReference type="EMBL" id="ADI39323.1"/>
    </source>
</evidence>
<dbReference type="KEGG" id="wch:wcw_p0012"/>
<dbReference type="EMBL" id="CP001929">
    <property type="protein sequence ID" value="ADI39323.1"/>
    <property type="molecule type" value="Genomic_DNA"/>
</dbReference>
<accession>D6YX17</accession>
<keyword evidence="1" id="KW-0614">Plasmid</keyword>
<evidence type="ECO:0000313" key="2">
    <source>
        <dbReference type="Proteomes" id="UP000001505"/>
    </source>
</evidence>
<proteinExistence type="predicted"/>
<geneLocation type="plasmid" evidence="1 2">
    <name>pWc</name>
</geneLocation>
<gene>
    <name evidence="1" type="ordered locus">wcw_p0012</name>
</gene>
<name>D6YX17_WADCW</name>